<dbReference type="GO" id="GO:0005829">
    <property type="term" value="C:cytosol"/>
    <property type="evidence" value="ECO:0007669"/>
    <property type="project" value="TreeGrafter"/>
</dbReference>
<protein>
    <recommendedName>
        <fullName evidence="10">dITP/XTP pyrophosphatase</fullName>
        <ecNumber evidence="10">3.6.1.66</ecNumber>
    </recommendedName>
    <alternativeName>
        <fullName evidence="10">Non-canonical purine NTP pyrophosphatase</fullName>
    </alternativeName>
    <alternativeName>
        <fullName evidence="10">Non-standard purine NTP pyrophosphatase</fullName>
    </alternativeName>
    <alternativeName>
        <fullName evidence="10">Nucleoside-triphosphate diphosphatase</fullName>
    </alternativeName>
    <alternativeName>
        <fullName evidence="10">Nucleoside-triphosphate pyrophosphatase</fullName>
        <shortName evidence="10">NTPase</shortName>
    </alternativeName>
</protein>
<feature type="binding site" evidence="10">
    <location>
        <position position="193"/>
    </location>
    <ligand>
        <name>substrate</name>
    </ligand>
</feature>
<dbReference type="GO" id="GO:0035870">
    <property type="term" value="F:dITP diphosphatase activity"/>
    <property type="evidence" value="ECO:0007669"/>
    <property type="project" value="UniProtKB-UniRule"/>
</dbReference>
<dbReference type="GO" id="GO:0009117">
    <property type="term" value="P:nucleotide metabolic process"/>
    <property type="evidence" value="ECO:0007669"/>
    <property type="project" value="UniProtKB-KW"/>
</dbReference>
<dbReference type="PANTHER" id="PTHR11067:SF9">
    <property type="entry name" value="INOSINE TRIPHOSPHATE PYROPHOSPHATASE"/>
    <property type="match status" value="1"/>
</dbReference>
<evidence type="ECO:0000256" key="1">
    <source>
        <dbReference type="ARBA" id="ARBA00008023"/>
    </source>
</evidence>
<evidence type="ECO:0000313" key="12">
    <source>
        <dbReference type="EMBL" id="MBB5715232.1"/>
    </source>
</evidence>
<dbReference type="AlphaFoldDB" id="A0A7W9BDN5"/>
<comment type="caution">
    <text evidence="12">The sequence shown here is derived from an EMBL/GenBank/DDBJ whole genome shotgun (WGS) entry which is preliminary data.</text>
</comment>
<comment type="catalytic activity">
    <reaction evidence="10">
        <text>ITP + H2O = IMP + diphosphate + H(+)</text>
        <dbReference type="Rhea" id="RHEA:29399"/>
        <dbReference type="ChEBI" id="CHEBI:15377"/>
        <dbReference type="ChEBI" id="CHEBI:15378"/>
        <dbReference type="ChEBI" id="CHEBI:33019"/>
        <dbReference type="ChEBI" id="CHEBI:58053"/>
        <dbReference type="ChEBI" id="CHEBI:61402"/>
        <dbReference type="EC" id="3.6.1.66"/>
    </reaction>
</comment>
<comment type="function">
    <text evidence="10">Pyrophosphatase that catalyzes the hydrolysis of nucleoside triphosphates to their monophosphate derivatives, with a high preference for the non-canonical purine nucleotides XTP (xanthosine triphosphate), dITP (deoxyinosine triphosphate) and ITP. Seems to function as a house-cleaning enzyme that removes non-canonical purine nucleotides from the nucleotide pool, thus preventing their incorporation into DNA/RNA and avoiding chromosomal lesions.</text>
</comment>
<comment type="similarity">
    <text evidence="1 10 11">Belongs to the HAM1 NTPase family.</text>
</comment>
<evidence type="ECO:0000256" key="9">
    <source>
        <dbReference type="ARBA" id="ARBA00052017"/>
    </source>
</evidence>
<keyword evidence="13" id="KW-1185">Reference proteome</keyword>
<evidence type="ECO:0000256" key="6">
    <source>
        <dbReference type="ARBA" id="ARBA00022842"/>
    </source>
</evidence>
<dbReference type="EMBL" id="JACIJK010000006">
    <property type="protein sequence ID" value="MBB5715232.1"/>
    <property type="molecule type" value="Genomic_DNA"/>
</dbReference>
<keyword evidence="5 10" id="KW-0378">Hydrolase</keyword>
<dbReference type="InterPro" id="IPR029001">
    <property type="entry name" value="ITPase-like_fam"/>
</dbReference>
<evidence type="ECO:0000256" key="5">
    <source>
        <dbReference type="ARBA" id="ARBA00022801"/>
    </source>
</evidence>
<dbReference type="GO" id="GO:0036220">
    <property type="term" value="F:ITP diphosphatase activity"/>
    <property type="evidence" value="ECO:0007669"/>
    <property type="project" value="UniProtKB-UniRule"/>
</dbReference>
<name>A0A7W9BDN5_9SPHN</name>
<reference evidence="12 13" key="1">
    <citation type="submission" date="2020-08" db="EMBL/GenBank/DDBJ databases">
        <title>Genomic Encyclopedia of Type Strains, Phase IV (KMG-IV): sequencing the most valuable type-strain genomes for metagenomic binning, comparative biology and taxonomic classification.</title>
        <authorList>
            <person name="Goeker M."/>
        </authorList>
    </citation>
    <scope>NUCLEOTIDE SEQUENCE [LARGE SCALE GENOMIC DNA]</scope>
    <source>
        <strain evidence="12 13">DSM 100044</strain>
    </source>
</reference>
<dbReference type="GO" id="GO:0017111">
    <property type="term" value="F:ribonucleoside triphosphate phosphatase activity"/>
    <property type="evidence" value="ECO:0007669"/>
    <property type="project" value="InterPro"/>
</dbReference>
<dbReference type="SUPFAM" id="SSF52972">
    <property type="entry name" value="ITPase-like"/>
    <property type="match status" value="1"/>
</dbReference>
<dbReference type="GO" id="GO:0036222">
    <property type="term" value="F:XTP diphosphatase activity"/>
    <property type="evidence" value="ECO:0007669"/>
    <property type="project" value="UniProtKB-UniRule"/>
</dbReference>
<feature type="binding site" evidence="10">
    <location>
        <position position="85"/>
    </location>
    <ligand>
        <name>substrate</name>
    </ligand>
</feature>
<keyword evidence="3 10" id="KW-0479">Metal-binding</keyword>
<dbReference type="GO" id="GO:0046872">
    <property type="term" value="F:metal ion binding"/>
    <property type="evidence" value="ECO:0007669"/>
    <property type="project" value="UniProtKB-KW"/>
</dbReference>
<feature type="binding site" evidence="10">
    <location>
        <position position="84"/>
    </location>
    <ligand>
        <name>Mg(2+)</name>
        <dbReference type="ChEBI" id="CHEBI:18420"/>
    </ligand>
</feature>
<evidence type="ECO:0000313" key="13">
    <source>
        <dbReference type="Proteomes" id="UP000546200"/>
    </source>
</evidence>
<evidence type="ECO:0000256" key="11">
    <source>
        <dbReference type="RuleBase" id="RU003781"/>
    </source>
</evidence>
<sequence>MSLEFPGPQAVRKLGPGKLVIASHNPGKVKEIAALLEPYGIETVSAAALDLPEPEETGTTFVMNAELKARSAADLSGLPALADDSGLCVEALNGDPGVYTANWAETPSGRDWDLAMRKVEDALNAKGPDVSRDAHFVCVLALAWPDGHVEWFEGRAEGTLTWPPRGTVGFGYDPVFVPTGHDRSYAELDPAEKHAISHRADAFRQMVAAVF</sequence>
<dbReference type="GO" id="GO:0009146">
    <property type="term" value="P:purine nucleoside triphosphate catabolic process"/>
    <property type="evidence" value="ECO:0007669"/>
    <property type="project" value="UniProtKB-UniRule"/>
</dbReference>
<dbReference type="InterPro" id="IPR020922">
    <property type="entry name" value="dITP/XTP_pyrophosphatase"/>
</dbReference>
<evidence type="ECO:0000256" key="3">
    <source>
        <dbReference type="ARBA" id="ARBA00022723"/>
    </source>
</evidence>
<feature type="binding site" evidence="10">
    <location>
        <begin position="198"/>
        <end position="199"/>
    </location>
    <ligand>
        <name>substrate</name>
    </ligand>
</feature>
<proteinExistence type="inferred from homology"/>
<dbReference type="HAMAP" id="MF_01405">
    <property type="entry name" value="Non_canon_purine_NTPase"/>
    <property type="match status" value="1"/>
</dbReference>
<keyword evidence="6 10" id="KW-0460">Magnesium</keyword>
<feature type="binding site" evidence="10">
    <location>
        <begin position="170"/>
        <end position="173"/>
    </location>
    <ligand>
        <name>substrate</name>
    </ligand>
</feature>
<dbReference type="RefSeq" id="WP_184057389.1">
    <property type="nucleotide sequence ID" value="NZ_JACIJK010000006.1"/>
</dbReference>
<dbReference type="PANTHER" id="PTHR11067">
    <property type="entry name" value="INOSINE TRIPHOSPHATE PYROPHOSPHATASE/HAM1 PROTEIN"/>
    <property type="match status" value="1"/>
</dbReference>
<comment type="catalytic activity">
    <reaction evidence="8 10">
        <text>dITP + H2O = dIMP + diphosphate + H(+)</text>
        <dbReference type="Rhea" id="RHEA:28342"/>
        <dbReference type="ChEBI" id="CHEBI:15377"/>
        <dbReference type="ChEBI" id="CHEBI:15378"/>
        <dbReference type="ChEBI" id="CHEBI:33019"/>
        <dbReference type="ChEBI" id="CHEBI:61194"/>
        <dbReference type="ChEBI" id="CHEBI:61382"/>
        <dbReference type="EC" id="3.6.1.66"/>
    </reaction>
</comment>
<dbReference type="EC" id="3.6.1.66" evidence="10"/>
<gene>
    <name evidence="12" type="ORF">FHS94_002078</name>
</gene>
<keyword evidence="4 10" id="KW-0547">Nucleotide-binding</keyword>
<evidence type="ECO:0000256" key="7">
    <source>
        <dbReference type="ARBA" id="ARBA00023080"/>
    </source>
</evidence>
<accession>A0A7W9BDN5</accession>
<comment type="cofactor">
    <cofactor evidence="10">
        <name>Mg(2+)</name>
        <dbReference type="ChEBI" id="CHEBI:18420"/>
    </cofactor>
    <text evidence="10">Binds 1 Mg(2+) ion per subunit.</text>
</comment>
<dbReference type="NCBIfam" id="TIGR00042">
    <property type="entry name" value="RdgB/HAM1 family non-canonical purine NTP pyrophosphatase"/>
    <property type="match status" value="1"/>
</dbReference>
<feature type="binding site" evidence="10">
    <location>
        <begin position="23"/>
        <end position="28"/>
    </location>
    <ligand>
        <name>substrate</name>
    </ligand>
</feature>
<dbReference type="Proteomes" id="UP000546200">
    <property type="component" value="Unassembled WGS sequence"/>
</dbReference>
<dbReference type="InterPro" id="IPR002637">
    <property type="entry name" value="RdgB/HAM1"/>
</dbReference>
<organism evidence="12 13">
    <name type="scientific">Sphingomonas aerophila</name>
    <dbReference type="NCBI Taxonomy" id="1344948"/>
    <lineage>
        <taxon>Bacteria</taxon>
        <taxon>Pseudomonadati</taxon>
        <taxon>Pseudomonadota</taxon>
        <taxon>Alphaproteobacteria</taxon>
        <taxon>Sphingomonadales</taxon>
        <taxon>Sphingomonadaceae</taxon>
        <taxon>Sphingomonas</taxon>
    </lineage>
</organism>
<dbReference type="Gene3D" id="3.90.950.10">
    <property type="match status" value="1"/>
</dbReference>
<keyword evidence="7 10" id="KW-0546">Nucleotide metabolism</keyword>
<comment type="catalytic activity">
    <reaction evidence="9 10">
        <text>XTP + H2O = XMP + diphosphate + H(+)</text>
        <dbReference type="Rhea" id="RHEA:28610"/>
        <dbReference type="ChEBI" id="CHEBI:15377"/>
        <dbReference type="ChEBI" id="CHEBI:15378"/>
        <dbReference type="ChEBI" id="CHEBI:33019"/>
        <dbReference type="ChEBI" id="CHEBI:57464"/>
        <dbReference type="ChEBI" id="CHEBI:61314"/>
        <dbReference type="EC" id="3.6.1.66"/>
    </reaction>
</comment>
<feature type="active site" description="Proton acceptor" evidence="10">
    <location>
        <position position="84"/>
    </location>
</feature>
<comment type="subunit">
    <text evidence="2 10">Homodimer.</text>
</comment>
<dbReference type="FunFam" id="3.90.950.10:FF:000001">
    <property type="entry name" value="dITP/XTP pyrophosphatase"/>
    <property type="match status" value="1"/>
</dbReference>
<dbReference type="GO" id="GO:0000166">
    <property type="term" value="F:nucleotide binding"/>
    <property type="evidence" value="ECO:0007669"/>
    <property type="project" value="UniProtKB-KW"/>
</dbReference>
<feature type="binding site" evidence="10">
    <location>
        <position position="55"/>
    </location>
    <ligand>
        <name>Mg(2+)</name>
        <dbReference type="ChEBI" id="CHEBI:18420"/>
    </ligand>
</feature>
<evidence type="ECO:0000256" key="8">
    <source>
        <dbReference type="ARBA" id="ARBA00051875"/>
    </source>
</evidence>
<evidence type="ECO:0000256" key="4">
    <source>
        <dbReference type="ARBA" id="ARBA00022741"/>
    </source>
</evidence>
<dbReference type="CDD" id="cd00515">
    <property type="entry name" value="HAM1"/>
    <property type="match status" value="1"/>
</dbReference>
<dbReference type="Pfam" id="PF01725">
    <property type="entry name" value="Ham1p_like"/>
    <property type="match status" value="1"/>
</dbReference>
<evidence type="ECO:0000256" key="10">
    <source>
        <dbReference type="HAMAP-Rule" id="MF_01405"/>
    </source>
</evidence>
<evidence type="ECO:0000256" key="2">
    <source>
        <dbReference type="ARBA" id="ARBA00011738"/>
    </source>
</evidence>